<reference evidence="2 3" key="1">
    <citation type="submission" date="2017-07" db="EMBL/GenBank/DDBJ databases">
        <title>Analysis of two Campylobacter avium genomes and identification of a novel hippuricase gene.</title>
        <authorList>
            <person name="Miller W.G."/>
            <person name="Chapman M.H."/>
            <person name="Yee E."/>
            <person name="Revez J."/>
            <person name="Bono J.L."/>
            <person name="Rossi M."/>
        </authorList>
    </citation>
    <scope>NUCLEOTIDE SEQUENCE [LARGE SCALE GENOMIC DNA]</scope>
    <source>
        <strain evidence="2 3">LMG 24591</strain>
    </source>
</reference>
<dbReference type="GO" id="GO:0003676">
    <property type="term" value="F:nucleic acid binding"/>
    <property type="evidence" value="ECO:0007669"/>
    <property type="project" value="InterPro"/>
</dbReference>
<organism evidence="2 3">
    <name type="scientific">Campylobacter avium LMG 24591</name>
    <dbReference type="NCBI Taxonomy" id="522484"/>
    <lineage>
        <taxon>Bacteria</taxon>
        <taxon>Pseudomonadati</taxon>
        <taxon>Campylobacterota</taxon>
        <taxon>Epsilonproteobacteria</taxon>
        <taxon>Campylobacterales</taxon>
        <taxon>Campylobacteraceae</taxon>
        <taxon>Campylobacter</taxon>
    </lineage>
</organism>
<dbReference type="Proteomes" id="UP000201169">
    <property type="component" value="Chromosome"/>
</dbReference>
<dbReference type="KEGG" id="cavi:CAV_0405"/>
<evidence type="ECO:0000313" key="2">
    <source>
        <dbReference type="EMBL" id="ASQ30072.1"/>
    </source>
</evidence>
<dbReference type="Pfam" id="PF10108">
    <property type="entry name" value="DNA_pol_B_exo2"/>
    <property type="match status" value="1"/>
</dbReference>
<proteinExistence type="predicted"/>
<dbReference type="InterPro" id="IPR036397">
    <property type="entry name" value="RNaseH_sf"/>
</dbReference>
<dbReference type="EMBL" id="CP022347">
    <property type="protein sequence ID" value="ASQ30072.1"/>
    <property type="molecule type" value="Genomic_DNA"/>
</dbReference>
<dbReference type="CDD" id="cd05782">
    <property type="entry name" value="DNA_polB_like1_exo"/>
    <property type="match status" value="1"/>
</dbReference>
<dbReference type="InterPro" id="IPR019288">
    <property type="entry name" value="3'-5'_exonuclease_PolB-like"/>
</dbReference>
<dbReference type="InterPro" id="IPR012337">
    <property type="entry name" value="RNaseH-like_sf"/>
</dbReference>
<evidence type="ECO:0000313" key="3">
    <source>
        <dbReference type="Proteomes" id="UP000201169"/>
    </source>
</evidence>
<feature type="domain" description="Predicted 3'-5' exonuclease PolB-like" evidence="1">
    <location>
        <begin position="50"/>
        <end position="255"/>
    </location>
</feature>
<sequence length="263" mass="30790">MKKNEGYICVFDCESIVDTQLVRRLYDFKGDDYELSKQMLELYEKEQGTSFLPLPFHKIISICATLCDSFGSFIKVDKISGDDEKSLVSNFFKIIEDYEPRLVSFNGKNYDMPLLVLRALKYNIKASAYLSQEDKWNNYKTRYSELKHCDLLESLGGFGIRGLKLDTICSMASLPGKYDVNGSDVLELYYKNELEKIHEYCESDTLNTYMLFLKYELIKGNLSEEDYKKYLFTMSEYLKKQKKHRAYAEIFIKACEDECLRVD</sequence>
<dbReference type="OrthoDB" id="13288at2"/>
<dbReference type="Gene3D" id="3.30.420.10">
    <property type="entry name" value="Ribonuclease H-like superfamily/Ribonuclease H"/>
    <property type="match status" value="1"/>
</dbReference>
<dbReference type="SUPFAM" id="SSF53098">
    <property type="entry name" value="Ribonuclease H-like"/>
    <property type="match status" value="1"/>
</dbReference>
<dbReference type="RefSeq" id="WP_094324859.1">
    <property type="nucleotide sequence ID" value="NZ_CP022347.1"/>
</dbReference>
<dbReference type="AlphaFoldDB" id="A0A222MWM1"/>
<evidence type="ECO:0000259" key="1">
    <source>
        <dbReference type="Pfam" id="PF10108"/>
    </source>
</evidence>
<gene>
    <name evidence="2" type="primary">wlaX</name>
    <name evidence="2" type="ORF">CAV_0405</name>
</gene>
<accession>A0A222MWM1</accession>
<keyword evidence="3" id="KW-1185">Reference proteome</keyword>
<name>A0A222MWM1_9BACT</name>
<protein>
    <submittedName>
        <fullName evidence="2">Putative polysaccharide biosynthesis protein</fullName>
    </submittedName>
</protein>